<evidence type="ECO:0000256" key="2">
    <source>
        <dbReference type="ARBA" id="ARBA00023315"/>
    </source>
</evidence>
<feature type="domain" description="N-acetyltransferase" evidence="4">
    <location>
        <begin position="20"/>
        <end position="169"/>
    </location>
</feature>
<keyword evidence="1" id="KW-0808">Transferase</keyword>
<dbReference type="PANTHER" id="PTHR43792:SF8">
    <property type="entry name" value="[RIBOSOMAL PROTEIN US5]-ALANINE N-ACETYLTRANSFERASE"/>
    <property type="match status" value="1"/>
</dbReference>
<dbReference type="PANTHER" id="PTHR43792">
    <property type="entry name" value="GNAT FAMILY, PUTATIVE (AFU_ORTHOLOGUE AFUA_3G00765)-RELATED-RELATED"/>
    <property type="match status" value="1"/>
</dbReference>
<dbReference type="PROSITE" id="PS51186">
    <property type="entry name" value="GNAT"/>
    <property type="match status" value="1"/>
</dbReference>
<proteinExistence type="inferred from homology"/>
<dbReference type="Pfam" id="PF13302">
    <property type="entry name" value="Acetyltransf_3"/>
    <property type="match status" value="1"/>
</dbReference>
<dbReference type="Gene3D" id="3.40.630.30">
    <property type="match status" value="1"/>
</dbReference>
<dbReference type="RefSeq" id="WP_224189888.1">
    <property type="nucleotide sequence ID" value="NZ_JAIRAU010000001.1"/>
</dbReference>
<evidence type="ECO:0000313" key="5">
    <source>
        <dbReference type="EMBL" id="MBZ5708133.1"/>
    </source>
</evidence>
<evidence type="ECO:0000313" key="6">
    <source>
        <dbReference type="Proteomes" id="UP001139031"/>
    </source>
</evidence>
<evidence type="ECO:0000256" key="3">
    <source>
        <dbReference type="ARBA" id="ARBA00038502"/>
    </source>
</evidence>
<gene>
    <name evidence="5" type="ORF">K7C98_02610</name>
</gene>
<dbReference type="InterPro" id="IPR016181">
    <property type="entry name" value="Acyl_CoA_acyltransferase"/>
</dbReference>
<dbReference type="EMBL" id="JAIRAU010000001">
    <property type="protein sequence ID" value="MBZ5708133.1"/>
    <property type="molecule type" value="Genomic_DNA"/>
</dbReference>
<evidence type="ECO:0000259" key="4">
    <source>
        <dbReference type="PROSITE" id="PS51186"/>
    </source>
</evidence>
<dbReference type="Proteomes" id="UP001139031">
    <property type="component" value="Unassembled WGS sequence"/>
</dbReference>
<sequence>MPLASGPRVSIHAPTESDESEFLDAVHASRELHDPWVAPPASSVAFSAYLARLREPTHTGFLLRAEGRLVGVVNINNIVMGAFRSGHLGYFAFTGSEGRGSMTGGLRLVVDAAFGELGLHRLEANIQPGNVRSIALVRRLGFMREGFSPRYLFIAGEWRDHERWAITAEDWSR</sequence>
<reference evidence="5" key="1">
    <citation type="submission" date="2021-08" db="EMBL/GenBank/DDBJ databases">
        <authorList>
            <person name="Stevens D.C."/>
        </authorList>
    </citation>
    <scope>NUCLEOTIDE SEQUENCE</scope>
    <source>
        <strain evidence="5">DSM 53165</strain>
    </source>
</reference>
<evidence type="ECO:0000256" key="1">
    <source>
        <dbReference type="ARBA" id="ARBA00022679"/>
    </source>
</evidence>
<organism evidence="5 6">
    <name type="scientific">Nannocystis pusilla</name>
    <dbReference type="NCBI Taxonomy" id="889268"/>
    <lineage>
        <taxon>Bacteria</taxon>
        <taxon>Pseudomonadati</taxon>
        <taxon>Myxococcota</taxon>
        <taxon>Polyangia</taxon>
        <taxon>Nannocystales</taxon>
        <taxon>Nannocystaceae</taxon>
        <taxon>Nannocystis</taxon>
    </lineage>
</organism>
<name>A0ABS7TIS9_9BACT</name>
<keyword evidence="2" id="KW-0012">Acyltransferase</keyword>
<accession>A0ABS7TIS9</accession>
<protein>
    <submittedName>
        <fullName evidence="5">GNAT family N-acetyltransferase</fullName>
    </submittedName>
</protein>
<dbReference type="InterPro" id="IPR000182">
    <property type="entry name" value="GNAT_dom"/>
</dbReference>
<comment type="similarity">
    <text evidence="3">Belongs to the acetyltransferase family. RimJ subfamily.</text>
</comment>
<keyword evidence="6" id="KW-1185">Reference proteome</keyword>
<comment type="caution">
    <text evidence="5">The sequence shown here is derived from an EMBL/GenBank/DDBJ whole genome shotgun (WGS) entry which is preliminary data.</text>
</comment>
<dbReference type="SUPFAM" id="SSF55729">
    <property type="entry name" value="Acyl-CoA N-acyltransferases (Nat)"/>
    <property type="match status" value="1"/>
</dbReference>
<dbReference type="InterPro" id="IPR051531">
    <property type="entry name" value="N-acetyltransferase"/>
</dbReference>